<feature type="chain" id="PRO_5005190892" description="Plastid light harvesting protein" evidence="6">
    <location>
        <begin position="18"/>
        <end position="209"/>
    </location>
</feature>
<proteinExistence type="predicted"/>
<dbReference type="Pfam" id="PF00504">
    <property type="entry name" value="Chloroa_b-bind"/>
    <property type="match status" value="1"/>
</dbReference>
<dbReference type="InterPro" id="IPR001344">
    <property type="entry name" value="Chloro_AB-bd_pln"/>
</dbReference>
<accession>A0A0G4GRR2</accession>
<protein>
    <recommendedName>
        <fullName evidence="8">Plastid light harvesting protein</fullName>
    </recommendedName>
</protein>
<feature type="binding site" evidence="5">
    <location>
        <position position="177"/>
    </location>
    <ligand>
        <name>chlorophyll a</name>
        <dbReference type="ChEBI" id="CHEBI:58416"/>
        <label>1</label>
    </ligand>
</feature>
<evidence type="ECO:0008006" key="8">
    <source>
        <dbReference type="Google" id="ProtNLM"/>
    </source>
</evidence>
<dbReference type="GO" id="GO:0009507">
    <property type="term" value="C:chloroplast"/>
    <property type="evidence" value="ECO:0007669"/>
    <property type="project" value="UniProtKB-SubCell"/>
</dbReference>
<keyword evidence="2" id="KW-0150">Chloroplast</keyword>
<dbReference type="GO" id="GO:0016020">
    <property type="term" value="C:membrane"/>
    <property type="evidence" value="ECO:0007669"/>
    <property type="project" value="InterPro"/>
</dbReference>
<evidence type="ECO:0000256" key="2">
    <source>
        <dbReference type="ARBA" id="ARBA00022528"/>
    </source>
</evidence>
<evidence type="ECO:0000256" key="5">
    <source>
        <dbReference type="PIRSR" id="PIRSR601344-1"/>
    </source>
</evidence>
<feature type="binding site" evidence="5">
    <location>
        <position position="80"/>
    </location>
    <ligand>
        <name>chlorophyll a</name>
        <dbReference type="ChEBI" id="CHEBI:58416"/>
        <label>1</label>
    </ligand>
</feature>
<dbReference type="PROSITE" id="PS51257">
    <property type="entry name" value="PROKAR_LIPOPROTEIN"/>
    <property type="match status" value="1"/>
</dbReference>
<feature type="binding site" evidence="5">
    <location>
        <position position="83"/>
    </location>
    <ligand>
        <name>chlorophyll a</name>
        <dbReference type="ChEBI" id="CHEBI:58416"/>
        <label>1</label>
    </ligand>
</feature>
<feature type="binding site" evidence="5">
    <location>
        <position position="182"/>
    </location>
    <ligand>
        <name>chlorophyll a</name>
        <dbReference type="ChEBI" id="CHEBI:58416"/>
        <label>1</label>
    </ligand>
</feature>
<name>A0A0G4GRR2_9ALVE</name>
<dbReference type="GO" id="GO:0016168">
    <property type="term" value="F:chlorophyll binding"/>
    <property type="evidence" value="ECO:0007669"/>
    <property type="project" value="UniProtKB-KW"/>
</dbReference>
<sequence>MKFFAVALSLSVSSCTAFVPSSNGLLSSRPSRSGKSSLDMKLGRNAVGMPGTDFELPDFDPIGFTQNAPLETLEWYRAAELKHGRVCMLAALGNIVAGITHLPDTCFEGKGSLGAVYKIMEERPWAGLQIVLAIFAVEALGQKIQSEPGREGGDLGFDPLGLKPSDPELLEATQLREIKNGRLAMIAILGQWAQEYVTNRPIIDFDDVV</sequence>
<feature type="binding site" evidence="5">
    <location>
        <position position="194"/>
    </location>
    <ligand>
        <name>chlorophyll a</name>
        <dbReference type="ChEBI" id="CHEBI:58416"/>
        <label>1</label>
    </ligand>
</feature>
<evidence type="ECO:0000256" key="4">
    <source>
        <dbReference type="ARBA" id="ARBA00022640"/>
    </source>
</evidence>
<keyword evidence="4" id="KW-0934">Plastid</keyword>
<organism evidence="7">
    <name type="scientific">Chromera velia CCMP2878</name>
    <dbReference type="NCBI Taxonomy" id="1169474"/>
    <lineage>
        <taxon>Eukaryota</taxon>
        <taxon>Sar</taxon>
        <taxon>Alveolata</taxon>
        <taxon>Colpodellida</taxon>
        <taxon>Chromeraceae</taxon>
        <taxon>Chromera</taxon>
    </lineage>
</organism>
<dbReference type="EMBL" id="CDMZ01001465">
    <property type="protein sequence ID" value="CEM33044.1"/>
    <property type="molecule type" value="Genomic_DNA"/>
</dbReference>
<dbReference type="PhylomeDB" id="A0A0G4GRR2"/>
<reference evidence="7" key="1">
    <citation type="submission" date="2014-11" db="EMBL/GenBank/DDBJ databases">
        <authorList>
            <person name="Otto D Thomas"/>
            <person name="Naeem Raeece"/>
        </authorList>
    </citation>
    <scope>NUCLEOTIDE SEQUENCE</scope>
</reference>
<evidence type="ECO:0000256" key="3">
    <source>
        <dbReference type="ARBA" id="ARBA00022531"/>
    </source>
</evidence>
<dbReference type="PANTHER" id="PTHR21649">
    <property type="entry name" value="CHLOROPHYLL A/B BINDING PROTEIN"/>
    <property type="match status" value="1"/>
</dbReference>
<feature type="signal peptide" evidence="6">
    <location>
        <begin position="1"/>
        <end position="17"/>
    </location>
</feature>
<gene>
    <name evidence="7" type="ORF">Cvel_23024</name>
</gene>
<dbReference type="InterPro" id="IPR022796">
    <property type="entry name" value="Chloroa_b-bind"/>
</dbReference>
<evidence type="ECO:0000313" key="7">
    <source>
        <dbReference type="EMBL" id="CEM33044.1"/>
    </source>
</evidence>
<keyword evidence="5" id="KW-0157">Chromophore</keyword>
<keyword evidence="6" id="KW-0732">Signal</keyword>
<evidence type="ECO:0000256" key="6">
    <source>
        <dbReference type="SAM" id="SignalP"/>
    </source>
</evidence>
<feature type="binding site" description="axial binding residue" evidence="5">
    <location>
        <position position="85"/>
    </location>
    <ligand>
        <name>chlorophyll b</name>
        <dbReference type="ChEBI" id="CHEBI:61721"/>
        <label>1</label>
    </ligand>
    <ligandPart>
        <name>Mg</name>
        <dbReference type="ChEBI" id="CHEBI:25107"/>
    </ligandPart>
</feature>
<dbReference type="GO" id="GO:0009765">
    <property type="term" value="P:photosynthesis, light harvesting"/>
    <property type="evidence" value="ECO:0007669"/>
    <property type="project" value="InterPro"/>
</dbReference>
<comment type="subcellular location">
    <subcellularLocation>
        <location evidence="1">Plastid</location>
        <location evidence="1">Chloroplast</location>
    </subcellularLocation>
</comment>
<dbReference type="SUPFAM" id="SSF103511">
    <property type="entry name" value="Chlorophyll a-b binding protein"/>
    <property type="match status" value="1"/>
</dbReference>
<keyword evidence="3" id="KW-0602">Photosynthesis</keyword>
<dbReference type="VEuPathDB" id="CryptoDB:Cvel_23024"/>
<dbReference type="Gene3D" id="1.10.3460.10">
    <property type="entry name" value="Chlorophyll a/b binding protein domain"/>
    <property type="match status" value="1"/>
</dbReference>
<keyword evidence="5" id="KW-0148">Chlorophyll</keyword>
<feature type="binding site" evidence="5">
    <location>
        <position position="180"/>
    </location>
    <ligand>
        <name>chlorophyll a</name>
        <dbReference type="ChEBI" id="CHEBI:58416"/>
        <label>1</label>
    </ligand>
</feature>
<evidence type="ECO:0000256" key="1">
    <source>
        <dbReference type="ARBA" id="ARBA00004229"/>
    </source>
</evidence>
<dbReference type="AlphaFoldDB" id="A0A0G4GRR2"/>